<reference evidence="1 2" key="1">
    <citation type="journal article" date="2019" name="Genome Biol. Evol.">
        <title>Day and night: Metabolic profiles and evolutionary relationships of six axenic non-marine cyanobacteria.</title>
        <authorList>
            <person name="Will S.E."/>
            <person name="Henke P."/>
            <person name="Boedeker C."/>
            <person name="Huang S."/>
            <person name="Brinkmann H."/>
            <person name="Rohde M."/>
            <person name="Jarek M."/>
            <person name="Friedl T."/>
            <person name="Seufert S."/>
            <person name="Schumacher M."/>
            <person name="Overmann J."/>
            <person name="Neumann-Schaal M."/>
            <person name="Petersen J."/>
        </authorList>
    </citation>
    <scope>NUCLEOTIDE SEQUENCE [LARGE SCALE GENOMIC DNA]</scope>
    <source>
        <strain evidence="1 2">PCC 6912</strain>
    </source>
</reference>
<keyword evidence="2" id="KW-1185">Reference proteome</keyword>
<proteinExistence type="predicted"/>
<protein>
    <submittedName>
        <fullName evidence="1">Uncharacterized protein</fullName>
    </submittedName>
</protein>
<accession>A0A433MXG1</accession>
<comment type="caution">
    <text evidence="1">The sequence shown here is derived from an EMBL/GenBank/DDBJ whole genome shotgun (WGS) entry which is preliminary data.</text>
</comment>
<dbReference type="EMBL" id="RSCJ01000041">
    <property type="protein sequence ID" value="RUR72870.1"/>
    <property type="molecule type" value="Genomic_DNA"/>
</dbReference>
<evidence type="ECO:0000313" key="1">
    <source>
        <dbReference type="EMBL" id="RUR72870.1"/>
    </source>
</evidence>
<dbReference type="OrthoDB" id="477846at2"/>
<sequence>MPSSNLLAVFNPSNYWRGGHVIMPWQPIYQQFQIPPEELVLSDLSDPASTPLLAQIDRVDPEDPSRDTLVFSLAEAIPSGSEDYSITSAFVKVDRGKPIPHDELGKPSLEVVYGADGQERGVRLVNSRLIIWFNLVPAPENDGRNWFAGSATSVQLDHQEILDQFQAAMGEWLNQDPEKRCMQVDQIQLMELPYSESPSYQVSLYDRSYRLVSHSSGPMRASITIASEPFDYNDLEPNTGKERHLTCQLYRVISLYADADYLIEELFVKGKPKGEQDGNHAATDAINLEFAARYYAYMDMSQQPQIYQNPNVPDWFAVGSSFEPYAGYGFATDVHVDSVTYPHDVNDRRFSWQLLPGKSAKCLHLFMRCPEKNFDSRAGQYWHEFIYKPLKAEIYQESQKKLTDIWDEFQKQLSESQKKLIYTWVNSLPNGKSRVNLSDTFQKTLNFQRELVNTTFKAQEVASKLGVETQKQFWDNYFKLMQKTAR</sequence>
<gene>
    <name evidence="1" type="ORF">PCC6912_60120</name>
</gene>
<dbReference type="AlphaFoldDB" id="A0A433MXG1"/>
<dbReference type="RefSeq" id="WP_016874910.1">
    <property type="nucleotide sequence ID" value="NZ_AJLN01000109.1"/>
</dbReference>
<evidence type="ECO:0000313" key="2">
    <source>
        <dbReference type="Proteomes" id="UP000268857"/>
    </source>
</evidence>
<name>A0A433MXG1_CHLFR</name>
<organism evidence="1 2">
    <name type="scientific">Chlorogloeopsis fritschii PCC 6912</name>
    <dbReference type="NCBI Taxonomy" id="211165"/>
    <lineage>
        <taxon>Bacteria</taxon>
        <taxon>Bacillati</taxon>
        <taxon>Cyanobacteriota</taxon>
        <taxon>Cyanophyceae</taxon>
        <taxon>Nostocales</taxon>
        <taxon>Chlorogloeopsidaceae</taxon>
        <taxon>Chlorogloeopsis</taxon>
    </lineage>
</organism>
<dbReference type="Proteomes" id="UP000268857">
    <property type="component" value="Unassembled WGS sequence"/>
</dbReference>